<organism evidence="2 3">
    <name type="scientific">Bacterioplanoides pacificum</name>
    <dbReference type="NCBI Taxonomy" id="1171596"/>
    <lineage>
        <taxon>Bacteria</taxon>
        <taxon>Pseudomonadati</taxon>
        <taxon>Pseudomonadota</taxon>
        <taxon>Gammaproteobacteria</taxon>
        <taxon>Oceanospirillales</taxon>
        <taxon>Oceanospirillaceae</taxon>
        <taxon>Bacterioplanoides</taxon>
    </lineage>
</organism>
<proteinExistence type="predicted"/>
<evidence type="ECO:0000313" key="2">
    <source>
        <dbReference type="EMBL" id="MFC3678591.1"/>
    </source>
</evidence>
<evidence type="ECO:0000256" key="1">
    <source>
        <dbReference type="SAM" id="Phobius"/>
    </source>
</evidence>
<protein>
    <submittedName>
        <fullName evidence="2">Paraquat-inducible protein A</fullName>
    </submittedName>
</protein>
<keyword evidence="1" id="KW-1133">Transmembrane helix</keyword>
<reference evidence="3" key="1">
    <citation type="journal article" date="2019" name="Int. J. Syst. Evol. Microbiol.">
        <title>The Global Catalogue of Microorganisms (GCM) 10K type strain sequencing project: providing services to taxonomists for standard genome sequencing and annotation.</title>
        <authorList>
            <consortium name="The Broad Institute Genomics Platform"/>
            <consortium name="The Broad Institute Genome Sequencing Center for Infectious Disease"/>
            <person name="Wu L."/>
            <person name="Ma J."/>
        </authorList>
    </citation>
    <scope>NUCLEOTIDE SEQUENCE [LARGE SCALE GENOMIC DNA]</scope>
    <source>
        <strain evidence="3">KCTC 42424</strain>
    </source>
</reference>
<sequence>MSTLINSWTEKTRLQRLGLLLAIISYGLLYPGVMEPIMTLSASVSLFGLKTQMFHETRSIWETVETLHQLGYSAVAVAIVTFSVVIPVSKALLIIFTWLKPSPRRWRVIAAVSKWSMADVFVVAILVAFFTAQATAELEAELLTGFYWFAAFCLLSILSGQLLAQSQSASE</sequence>
<name>A0ABV7VPA5_9GAMM</name>
<keyword evidence="1" id="KW-0812">Transmembrane</keyword>
<gene>
    <name evidence="2" type="ORF">ACFOMG_00515</name>
</gene>
<feature type="transmembrane region" description="Helical" evidence="1">
    <location>
        <begin position="146"/>
        <end position="164"/>
    </location>
</feature>
<dbReference type="Proteomes" id="UP001595722">
    <property type="component" value="Unassembled WGS sequence"/>
</dbReference>
<evidence type="ECO:0000313" key="3">
    <source>
        <dbReference type="Proteomes" id="UP001595722"/>
    </source>
</evidence>
<feature type="transmembrane region" description="Helical" evidence="1">
    <location>
        <begin position="70"/>
        <end position="99"/>
    </location>
</feature>
<keyword evidence="3" id="KW-1185">Reference proteome</keyword>
<accession>A0ABV7VPA5</accession>
<feature type="transmembrane region" description="Helical" evidence="1">
    <location>
        <begin position="111"/>
        <end position="134"/>
    </location>
</feature>
<dbReference type="Pfam" id="PF04403">
    <property type="entry name" value="PqiA"/>
    <property type="match status" value="1"/>
</dbReference>
<keyword evidence="1" id="KW-0472">Membrane</keyword>
<dbReference type="EMBL" id="JBHRYB010000001">
    <property type="protein sequence ID" value="MFC3678591.1"/>
    <property type="molecule type" value="Genomic_DNA"/>
</dbReference>
<dbReference type="RefSeq" id="WP_376864143.1">
    <property type="nucleotide sequence ID" value="NZ_JBHRYB010000001.1"/>
</dbReference>
<dbReference type="InterPro" id="IPR007498">
    <property type="entry name" value="PqiA-like"/>
</dbReference>
<comment type="caution">
    <text evidence="2">The sequence shown here is derived from an EMBL/GenBank/DDBJ whole genome shotgun (WGS) entry which is preliminary data.</text>
</comment>